<evidence type="ECO:0000313" key="3">
    <source>
        <dbReference type="Proteomes" id="UP000017820"/>
    </source>
</evidence>
<accession>V4HSB8</accession>
<feature type="signal peptide" evidence="1">
    <location>
        <begin position="1"/>
        <end position="22"/>
    </location>
</feature>
<proteinExistence type="predicted"/>
<gene>
    <name evidence="2" type="ORF">PL2TA16_01903</name>
</gene>
<name>V4HSB8_PSEL2</name>
<comment type="caution">
    <text evidence="2">The sequence shown here is derived from an EMBL/GenBank/DDBJ whole genome shotgun (WGS) entry which is preliminary data.</text>
</comment>
<evidence type="ECO:0000313" key="2">
    <source>
        <dbReference type="EMBL" id="ESP90799.1"/>
    </source>
</evidence>
<protein>
    <submittedName>
        <fullName evidence="2">Uncharacterized protein</fullName>
    </submittedName>
</protein>
<dbReference type="PATRIC" id="fig|1353533.3.peg.5343"/>
<sequence>MKLASLISMVAIICAASFNTQANDIDIKSATSNTHYLIECFPRYSPTPYWSTVEWQESQIRAVLYECRSEGGFPKITELF</sequence>
<organism evidence="2 3">
    <name type="scientific">Pseudoalteromonas luteoviolacea (strain 2ta16)</name>
    <dbReference type="NCBI Taxonomy" id="1353533"/>
    <lineage>
        <taxon>Bacteria</taxon>
        <taxon>Pseudomonadati</taxon>
        <taxon>Pseudomonadota</taxon>
        <taxon>Gammaproteobacteria</taxon>
        <taxon>Alteromonadales</taxon>
        <taxon>Pseudoalteromonadaceae</taxon>
        <taxon>Pseudoalteromonas</taxon>
    </lineage>
</organism>
<dbReference type="Proteomes" id="UP000017820">
    <property type="component" value="Unassembled WGS sequence"/>
</dbReference>
<dbReference type="AlphaFoldDB" id="V4HSB8"/>
<dbReference type="GeneID" id="29919102"/>
<evidence type="ECO:0000256" key="1">
    <source>
        <dbReference type="SAM" id="SignalP"/>
    </source>
</evidence>
<dbReference type="EMBL" id="AUSV01000134">
    <property type="protein sequence ID" value="ESP90799.1"/>
    <property type="molecule type" value="Genomic_DNA"/>
</dbReference>
<dbReference type="RefSeq" id="WP_023402156.1">
    <property type="nucleotide sequence ID" value="NZ_AUSV01000134.1"/>
</dbReference>
<feature type="chain" id="PRO_5004719136" evidence="1">
    <location>
        <begin position="23"/>
        <end position="80"/>
    </location>
</feature>
<reference evidence="3" key="1">
    <citation type="journal article" date="2014" name="Nat. Chem. Biol.">
        <title>Biosynthesis of polybrominated aromatic organic compounds by marine bacteria.</title>
        <authorList>
            <person name="Agarwal V."/>
            <person name="El Gamal A.A."/>
            <person name="Yamanaka K."/>
            <person name="Poth D."/>
            <person name="Kersten R.D."/>
            <person name="Schorn M."/>
            <person name="Allen E.E."/>
            <person name="Moore B.S."/>
        </authorList>
    </citation>
    <scope>NUCLEOTIDE SEQUENCE [LARGE SCALE GENOMIC DNA]</scope>
    <source>
        <strain evidence="3">2ta16</strain>
    </source>
</reference>
<keyword evidence="1" id="KW-0732">Signal</keyword>